<feature type="domain" description="Calcium channel YVC1-like C-terminal transmembrane" evidence="4">
    <location>
        <begin position="340"/>
        <end position="647"/>
    </location>
</feature>
<keyword evidence="2" id="KW-0472">Membrane</keyword>
<feature type="transmembrane region" description="Helical" evidence="2">
    <location>
        <begin position="335"/>
        <end position="353"/>
    </location>
</feature>
<feature type="domain" description="YVC1 N-terminal linker helical" evidence="3">
    <location>
        <begin position="87"/>
        <end position="257"/>
    </location>
</feature>
<feature type="compositionally biased region" description="Polar residues" evidence="1">
    <location>
        <begin position="928"/>
        <end position="955"/>
    </location>
</feature>
<keyword evidence="2" id="KW-0812">Transmembrane</keyword>
<dbReference type="InterPro" id="IPR056337">
    <property type="entry name" value="LHD_YVC1"/>
</dbReference>
<feature type="transmembrane region" description="Helical" evidence="2">
    <location>
        <begin position="582"/>
        <end position="603"/>
    </location>
</feature>
<dbReference type="Pfam" id="PF23190">
    <property type="entry name" value="LHD_TRPY1"/>
    <property type="match status" value="1"/>
</dbReference>
<evidence type="ECO:0000256" key="2">
    <source>
        <dbReference type="SAM" id="Phobius"/>
    </source>
</evidence>
<feature type="compositionally biased region" description="Polar residues" evidence="1">
    <location>
        <begin position="887"/>
        <end position="901"/>
    </location>
</feature>
<feature type="compositionally biased region" description="Acidic residues" evidence="1">
    <location>
        <begin position="822"/>
        <end position="838"/>
    </location>
</feature>
<evidence type="ECO:0008006" key="7">
    <source>
        <dbReference type="Google" id="ProtNLM"/>
    </source>
</evidence>
<feature type="compositionally biased region" description="Gly residues" evidence="1">
    <location>
        <begin position="1046"/>
        <end position="1056"/>
    </location>
</feature>
<feature type="transmembrane region" description="Helical" evidence="2">
    <location>
        <begin position="469"/>
        <end position="489"/>
    </location>
</feature>
<feature type="region of interest" description="Disordered" evidence="1">
    <location>
        <begin position="1095"/>
        <end position="1147"/>
    </location>
</feature>
<dbReference type="EMBL" id="VIBQ01000100">
    <property type="protein sequence ID" value="KAB8760613.1"/>
    <property type="molecule type" value="Genomic_DNA"/>
</dbReference>
<evidence type="ECO:0000259" key="4">
    <source>
        <dbReference type="Pfam" id="PF23317"/>
    </source>
</evidence>
<organism evidence="5 6">
    <name type="scientific">Carpinus fangiana</name>
    <dbReference type="NCBI Taxonomy" id="176857"/>
    <lineage>
        <taxon>Eukaryota</taxon>
        <taxon>Viridiplantae</taxon>
        <taxon>Streptophyta</taxon>
        <taxon>Embryophyta</taxon>
        <taxon>Tracheophyta</taxon>
        <taxon>Spermatophyta</taxon>
        <taxon>Magnoliopsida</taxon>
        <taxon>eudicotyledons</taxon>
        <taxon>Gunneridae</taxon>
        <taxon>Pentapetalae</taxon>
        <taxon>rosids</taxon>
        <taxon>fabids</taxon>
        <taxon>Fagales</taxon>
        <taxon>Betulaceae</taxon>
        <taxon>Carpinus</taxon>
    </lineage>
</organism>
<feature type="compositionally biased region" description="Polar residues" evidence="1">
    <location>
        <begin position="703"/>
        <end position="713"/>
    </location>
</feature>
<name>A0A5N6L4H1_9ROSI</name>
<feature type="transmembrane region" description="Helical" evidence="2">
    <location>
        <begin position="429"/>
        <end position="449"/>
    </location>
</feature>
<feature type="transmembrane region" description="Helical" evidence="2">
    <location>
        <begin position="359"/>
        <end position="379"/>
    </location>
</feature>
<dbReference type="PANTHER" id="PTHR35859">
    <property type="entry name" value="NONSELECTIVE CATION CHANNEL PROTEIN"/>
    <property type="match status" value="1"/>
</dbReference>
<proteinExistence type="predicted"/>
<feature type="compositionally biased region" description="Low complexity" evidence="1">
    <location>
        <begin position="1099"/>
        <end position="1110"/>
    </location>
</feature>
<dbReference type="Proteomes" id="UP000327013">
    <property type="component" value="Unassembled WGS sequence"/>
</dbReference>
<evidence type="ECO:0000313" key="6">
    <source>
        <dbReference type="Proteomes" id="UP000327013"/>
    </source>
</evidence>
<comment type="caution">
    <text evidence="5">The sequence shown here is derived from an EMBL/GenBank/DDBJ whole genome shotgun (WGS) entry which is preliminary data.</text>
</comment>
<feature type="region of interest" description="Disordered" evidence="1">
    <location>
        <begin position="1043"/>
        <end position="1066"/>
    </location>
</feature>
<feature type="region of interest" description="Disordered" evidence="1">
    <location>
        <begin position="752"/>
        <end position="968"/>
    </location>
</feature>
<feature type="transmembrane region" description="Helical" evidence="2">
    <location>
        <begin position="529"/>
        <end position="550"/>
    </location>
</feature>
<reference evidence="5 6" key="1">
    <citation type="submission" date="2019-06" db="EMBL/GenBank/DDBJ databases">
        <title>A chromosomal-level reference genome of Carpinus fangiana (Coryloideae, Betulaceae).</title>
        <authorList>
            <person name="Yang X."/>
            <person name="Wang Z."/>
            <person name="Zhang L."/>
            <person name="Hao G."/>
            <person name="Liu J."/>
            <person name="Yang Y."/>
        </authorList>
    </citation>
    <scope>NUCLEOTIDE SEQUENCE [LARGE SCALE GENOMIC DNA]</scope>
    <source>
        <strain evidence="5">Cfa_2016G</strain>
        <tissue evidence="5">Leaf</tissue>
    </source>
</reference>
<keyword evidence="2" id="KW-1133">Transmembrane helix</keyword>
<feature type="region of interest" description="Disordered" evidence="1">
    <location>
        <begin position="263"/>
        <end position="302"/>
    </location>
</feature>
<evidence type="ECO:0000259" key="3">
    <source>
        <dbReference type="Pfam" id="PF23190"/>
    </source>
</evidence>
<evidence type="ECO:0000256" key="1">
    <source>
        <dbReference type="SAM" id="MobiDB-lite"/>
    </source>
</evidence>
<dbReference type="PANTHER" id="PTHR35859:SF4">
    <property type="entry name" value="MEMBRANE CHANNEL PROTEIN, PUTATIVE (AFU_ORTHOLOGUE AFUA_6G11300)-RELATED"/>
    <property type="match status" value="1"/>
</dbReference>
<keyword evidence="6" id="KW-1185">Reference proteome</keyword>
<feature type="transmembrane region" description="Helical" evidence="2">
    <location>
        <begin position="386"/>
        <end position="409"/>
    </location>
</feature>
<feature type="region of interest" description="Disordered" evidence="1">
    <location>
        <begin position="648"/>
        <end position="668"/>
    </location>
</feature>
<accession>A0A5N6L4H1</accession>
<dbReference type="AlphaFoldDB" id="A0A5N6L4H1"/>
<feature type="region of interest" description="Disordered" evidence="1">
    <location>
        <begin position="1"/>
        <end position="66"/>
    </location>
</feature>
<dbReference type="Pfam" id="PF23317">
    <property type="entry name" value="YVC1_C"/>
    <property type="match status" value="1"/>
</dbReference>
<dbReference type="OrthoDB" id="1667236at2759"/>
<dbReference type="InterPro" id="IPR056336">
    <property type="entry name" value="YVC1_C"/>
</dbReference>
<dbReference type="InterPro" id="IPR052971">
    <property type="entry name" value="TRP_calcium_channel"/>
</dbReference>
<feature type="compositionally biased region" description="Polar residues" evidence="1">
    <location>
        <begin position="21"/>
        <end position="31"/>
    </location>
</feature>
<feature type="region of interest" description="Disordered" evidence="1">
    <location>
        <begin position="700"/>
        <end position="722"/>
    </location>
</feature>
<evidence type="ECO:0000313" key="5">
    <source>
        <dbReference type="EMBL" id="KAB8760613.1"/>
    </source>
</evidence>
<protein>
    <recommendedName>
        <fullName evidence="7">Ion transport domain-containing protein</fullName>
    </recommendedName>
</protein>
<gene>
    <name evidence="5" type="ORF">FH972_026605</name>
</gene>
<sequence>MFSSLFRSRSSRHRSRRPSSTTYQYSATERSSLLPRNGDPSGDDDGNDEDYQTEDDEHELDEENDLDDPAPLLPIFSAAHLDSIPVYNLTHAVRILIIQKCETTLSWDQLRSPQISQFLVKPIQTQIRSSHFSRATLYALIANCLQFQKEAQLTPAIVGICKTRALLAELLAVRLLREYSVRELIDALSYDFDPLAQAAALVGPNSTGPKLNVARSARTSTLEVAIRAQAKRFLAHPVVVRHLEAIWAGAIVFHNAADGLHRFPSKPKPSQSRHYGATHPQMSTSVDARTAEPPKDLPSTTRHGETIRRSVTLYDPSNASLFKLSRLRVPRYRQTFSMISYAVMLGLFLAVLAERSYDITALEVVFWFWSAGFMLDEVVGFTEQGFGLYIMSVWNAFDIGILMLFLAYYLLRLFGIVIANDDKERVAAMAYDTLASTAVLLFPRLFSLLDHYRYFSQLLIAFRLMAQDLAAVLVLIVISCSGFFVAFTFSFSDGTLSGSRVAYSLFQILMGFTPAAWDVWAQYNILGKIILTLFLIICHFLVVTILVTVLTNSFMAIVKNAEEEHQFLFAVNTISMVKSDALFSYVAPSNIIGWMFTPLRYIVPFRQFVRFNRSLIKLTHVPILFLIFAYERMLLSPYIFDPVDQIEKPRRGRTPQRPPTFSLSRPKGQVASIFSPGDRVREPSVTTYFKDRALDEVFRRPFQDQSVSRQTSRQPPPDPERRTSVVDLWMTGVGNQGGASPPMEQPRSILEQLEDGRRPPMHRSKTSQLLSMRAREVSSTSRSVISDPEERPRTLRRRRLRDDEVQELPEMSMDDQPHATDADADGDDELHGNEDDEKDTTTLQLHDSDKENSGEIQSPMSARKERPRRIPGSMSPGTLARVMEDLPSNSNLEDSPRSTSSPKERVHNRNASTNTILFRPLDHRRDSAGSSFRSSPKQRMLSSRPGSAMRSSPPVQHSPRRPVTASKTRPVVYSKHLSTPNVQRLLDLGTREGRREPSMDTLALDLASDIGDNRESGGHFLGLDGVGGGSFQTNFFETMKRRSAMGRGGGGRGNGRGRGRDEDGASDAMTRLVLTRMNSLEEGFKDMLKEVKEWRSADASRAGSQQASGAETPLLPLRMRAAKKRMAAERDVAQGPSSSTKAGEDDA</sequence>
<feature type="compositionally biased region" description="Acidic residues" evidence="1">
    <location>
        <begin position="41"/>
        <end position="66"/>
    </location>
</feature>